<keyword evidence="2" id="KW-1185">Reference proteome</keyword>
<organism evidence="1 2">
    <name type="scientific">Nepenthes gracilis</name>
    <name type="common">Slender pitcher plant</name>
    <dbReference type="NCBI Taxonomy" id="150966"/>
    <lineage>
        <taxon>Eukaryota</taxon>
        <taxon>Viridiplantae</taxon>
        <taxon>Streptophyta</taxon>
        <taxon>Embryophyta</taxon>
        <taxon>Tracheophyta</taxon>
        <taxon>Spermatophyta</taxon>
        <taxon>Magnoliopsida</taxon>
        <taxon>eudicotyledons</taxon>
        <taxon>Gunneridae</taxon>
        <taxon>Pentapetalae</taxon>
        <taxon>Caryophyllales</taxon>
        <taxon>Nepenthaceae</taxon>
        <taxon>Nepenthes</taxon>
    </lineage>
</organism>
<dbReference type="AlphaFoldDB" id="A0AAD3Y736"/>
<gene>
    <name evidence="1" type="ORF">Nepgr_031708</name>
</gene>
<dbReference type="Proteomes" id="UP001279734">
    <property type="component" value="Unassembled WGS sequence"/>
</dbReference>
<evidence type="ECO:0000313" key="2">
    <source>
        <dbReference type="Proteomes" id="UP001279734"/>
    </source>
</evidence>
<sequence length="159" mass="17916">MKPGSRGSKGRQSDILLFLVKSTCTKIKVTGSDTSARESGKARSELWRPWWLNLALEMRMKLGTVGHHRPVGECKEIFEESCPHSIFFYWARHFKGRSGGYLPSEGCQAERSLLPTLPERRTSSSWSKPSSNKEAPGWIVKRENAGSKRITSIILHVES</sequence>
<evidence type="ECO:0000313" key="1">
    <source>
        <dbReference type="EMBL" id="GMH29865.1"/>
    </source>
</evidence>
<reference evidence="1" key="1">
    <citation type="submission" date="2023-05" db="EMBL/GenBank/DDBJ databases">
        <title>Nepenthes gracilis genome sequencing.</title>
        <authorList>
            <person name="Fukushima K."/>
        </authorList>
    </citation>
    <scope>NUCLEOTIDE SEQUENCE</scope>
    <source>
        <strain evidence="1">SING2019-196</strain>
    </source>
</reference>
<proteinExistence type="predicted"/>
<accession>A0AAD3Y736</accession>
<dbReference type="EMBL" id="BSYO01000037">
    <property type="protein sequence ID" value="GMH29865.1"/>
    <property type="molecule type" value="Genomic_DNA"/>
</dbReference>
<protein>
    <submittedName>
        <fullName evidence="1">Uncharacterized protein</fullName>
    </submittedName>
</protein>
<name>A0AAD3Y736_NEPGR</name>
<comment type="caution">
    <text evidence="1">The sequence shown here is derived from an EMBL/GenBank/DDBJ whole genome shotgun (WGS) entry which is preliminary data.</text>
</comment>